<dbReference type="Gene3D" id="3.40.50.720">
    <property type="entry name" value="NAD(P)-binding Rossmann-like Domain"/>
    <property type="match status" value="1"/>
</dbReference>
<dbReference type="Pfam" id="PF08240">
    <property type="entry name" value="ADH_N"/>
    <property type="match status" value="1"/>
</dbReference>
<organism evidence="2 3">
    <name type="scientific">Catellatospora bangladeshensis</name>
    <dbReference type="NCBI Taxonomy" id="310355"/>
    <lineage>
        <taxon>Bacteria</taxon>
        <taxon>Bacillati</taxon>
        <taxon>Actinomycetota</taxon>
        <taxon>Actinomycetes</taxon>
        <taxon>Micromonosporales</taxon>
        <taxon>Micromonosporaceae</taxon>
        <taxon>Catellatospora</taxon>
    </lineage>
</organism>
<dbReference type="PANTHER" id="PTHR45033:SF3">
    <property type="entry name" value="DEHYDROGENASE, PUTATIVE (AFU_ORTHOLOGUE AFUA_2G13270)-RELATED"/>
    <property type="match status" value="1"/>
</dbReference>
<dbReference type="InterPro" id="IPR020843">
    <property type="entry name" value="ER"/>
</dbReference>
<dbReference type="SUPFAM" id="SSF51735">
    <property type="entry name" value="NAD(P)-binding Rossmann-fold domains"/>
    <property type="match status" value="1"/>
</dbReference>
<gene>
    <name evidence="2" type="ORF">Cba03nite_11870</name>
</gene>
<dbReference type="EMBL" id="BONF01000008">
    <property type="protein sequence ID" value="GIF79838.1"/>
    <property type="molecule type" value="Genomic_DNA"/>
</dbReference>
<reference evidence="2 3" key="1">
    <citation type="submission" date="2021-01" db="EMBL/GenBank/DDBJ databases">
        <title>Whole genome shotgun sequence of Catellatospora bangladeshensis NBRC 107357.</title>
        <authorList>
            <person name="Komaki H."/>
            <person name="Tamura T."/>
        </authorList>
    </citation>
    <scope>NUCLEOTIDE SEQUENCE [LARGE SCALE GENOMIC DNA]</scope>
    <source>
        <strain evidence="2 3">NBRC 107357</strain>
    </source>
</reference>
<sequence length="323" mass="33621">MRAVYADSINPDNPLAGLAVGERPEPQAPEGWATVRVMASALNHHDLWSLRGVGLSADQLPMILGCDAAGVDEDGNEVVVHAVVGDPAAGGGDETLDPKRSLLSERHQGTLADLVTVPRRNLVPKPAGMTFTDAACLPTAWLTAYRMLTTRGRLPEGGSVLVQGAGGGVATAAIVLAGALGARVYATSRDEAKRENATGLGATALAPGERLPERVDVVIETVGEATFDHSVKSTKPGGRIVVSGSTSGHLATVDLRRVFFLQQEIVGSTMGTRDELAALLELMAARKIAPVVDTVLDFADARAAFERLATGAGFGKIVLDHGR</sequence>
<evidence type="ECO:0000313" key="3">
    <source>
        <dbReference type="Proteomes" id="UP000601223"/>
    </source>
</evidence>
<dbReference type="Pfam" id="PF00107">
    <property type="entry name" value="ADH_zinc_N"/>
    <property type="match status" value="1"/>
</dbReference>
<dbReference type="GO" id="GO:0016491">
    <property type="term" value="F:oxidoreductase activity"/>
    <property type="evidence" value="ECO:0007669"/>
    <property type="project" value="InterPro"/>
</dbReference>
<dbReference type="InterPro" id="IPR011032">
    <property type="entry name" value="GroES-like_sf"/>
</dbReference>
<dbReference type="InterPro" id="IPR013154">
    <property type="entry name" value="ADH-like_N"/>
</dbReference>
<dbReference type="SMART" id="SM00829">
    <property type="entry name" value="PKS_ER"/>
    <property type="match status" value="1"/>
</dbReference>
<protein>
    <submittedName>
        <fullName evidence="2">Putative alcohol dehydrogenase</fullName>
    </submittedName>
</protein>
<feature type="domain" description="Enoyl reductase (ER)" evidence="1">
    <location>
        <begin position="13"/>
        <end position="319"/>
    </location>
</feature>
<dbReference type="InterPro" id="IPR013149">
    <property type="entry name" value="ADH-like_C"/>
</dbReference>
<dbReference type="AlphaFoldDB" id="A0A8J3JFR1"/>
<evidence type="ECO:0000259" key="1">
    <source>
        <dbReference type="SMART" id="SM00829"/>
    </source>
</evidence>
<dbReference type="InterPro" id="IPR052711">
    <property type="entry name" value="Zinc_ADH-like"/>
</dbReference>
<proteinExistence type="predicted"/>
<dbReference type="Gene3D" id="3.90.180.10">
    <property type="entry name" value="Medium-chain alcohol dehydrogenases, catalytic domain"/>
    <property type="match status" value="1"/>
</dbReference>
<dbReference type="Proteomes" id="UP000601223">
    <property type="component" value="Unassembled WGS sequence"/>
</dbReference>
<dbReference type="SUPFAM" id="SSF50129">
    <property type="entry name" value="GroES-like"/>
    <property type="match status" value="1"/>
</dbReference>
<dbReference type="InterPro" id="IPR036291">
    <property type="entry name" value="NAD(P)-bd_dom_sf"/>
</dbReference>
<dbReference type="PANTHER" id="PTHR45033">
    <property type="match status" value="1"/>
</dbReference>
<name>A0A8J3JFR1_9ACTN</name>
<keyword evidence="3" id="KW-1185">Reference proteome</keyword>
<dbReference type="RefSeq" id="WP_203742835.1">
    <property type="nucleotide sequence ID" value="NZ_BONF01000008.1"/>
</dbReference>
<accession>A0A8J3JFR1</accession>
<comment type="caution">
    <text evidence="2">The sequence shown here is derived from an EMBL/GenBank/DDBJ whole genome shotgun (WGS) entry which is preliminary data.</text>
</comment>
<evidence type="ECO:0000313" key="2">
    <source>
        <dbReference type="EMBL" id="GIF79838.1"/>
    </source>
</evidence>